<protein>
    <submittedName>
        <fullName evidence="3">Integral membrane protein</fullName>
    </submittedName>
</protein>
<feature type="region of interest" description="Disordered" evidence="1">
    <location>
        <begin position="1"/>
        <end position="22"/>
    </location>
</feature>
<feature type="transmembrane region" description="Helical" evidence="2">
    <location>
        <begin position="129"/>
        <end position="145"/>
    </location>
</feature>
<reference evidence="3 4" key="1">
    <citation type="submission" date="2018-06" db="EMBL/GenBank/DDBJ databases">
        <authorList>
            <consortium name="Pathogen Informatics"/>
            <person name="Doyle S."/>
        </authorList>
    </citation>
    <scope>NUCLEOTIDE SEQUENCE [LARGE SCALE GENOMIC DNA]</scope>
    <source>
        <strain evidence="3 4">NCTC10994</strain>
    </source>
</reference>
<organism evidence="3 4">
    <name type="scientific">Rhodococcus coprophilus</name>
    <dbReference type="NCBI Taxonomy" id="38310"/>
    <lineage>
        <taxon>Bacteria</taxon>
        <taxon>Bacillati</taxon>
        <taxon>Actinomycetota</taxon>
        <taxon>Actinomycetes</taxon>
        <taxon>Mycobacteriales</taxon>
        <taxon>Nocardiaceae</taxon>
        <taxon>Rhodococcus</taxon>
    </lineage>
</organism>
<feature type="transmembrane region" description="Helical" evidence="2">
    <location>
        <begin position="26"/>
        <end position="49"/>
    </location>
</feature>
<keyword evidence="4" id="KW-1185">Reference proteome</keyword>
<dbReference type="Pfam" id="PF06197">
    <property type="entry name" value="DUF998"/>
    <property type="match status" value="1"/>
</dbReference>
<dbReference type="InterPro" id="IPR009339">
    <property type="entry name" value="DUF998"/>
</dbReference>
<dbReference type="EMBL" id="LS483468">
    <property type="protein sequence ID" value="SQI36735.1"/>
    <property type="molecule type" value="Genomic_DNA"/>
</dbReference>
<accession>A0A2X4XAD8</accession>
<feature type="transmembrane region" description="Helical" evidence="2">
    <location>
        <begin position="70"/>
        <end position="93"/>
    </location>
</feature>
<dbReference type="AlphaFoldDB" id="A0A2X4XAD8"/>
<evidence type="ECO:0000256" key="2">
    <source>
        <dbReference type="SAM" id="Phobius"/>
    </source>
</evidence>
<keyword evidence="2" id="KW-0812">Transmembrane</keyword>
<feature type="transmembrane region" description="Helical" evidence="2">
    <location>
        <begin position="157"/>
        <end position="178"/>
    </location>
</feature>
<evidence type="ECO:0000313" key="3">
    <source>
        <dbReference type="EMBL" id="SQI36735.1"/>
    </source>
</evidence>
<dbReference type="STRING" id="1219011.GCA_001895045_03329"/>
<evidence type="ECO:0000313" key="4">
    <source>
        <dbReference type="Proteomes" id="UP000249091"/>
    </source>
</evidence>
<feature type="transmembrane region" description="Helical" evidence="2">
    <location>
        <begin position="99"/>
        <end position="117"/>
    </location>
</feature>
<sequence length="219" mass="22350">MERVGSVERVTTSEAGPSRERPGAPWWAVVSAALAPVSLTAGWVIAGAVQPPEYSAVRQSLSVLASHGGAERWIMTTSLFVLGACHVVTALGLTSLRPAARLVLGGAGVSGIALAALPQPAGGSASEHVASVVIGSVLIAVWPAFVGSSGRSQSFVLSVRGSAAATTVFVALTVAFLISAQGGNYFGLVERVGITPETVWPLVVVLALRRSARREVSVS</sequence>
<proteinExistence type="predicted"/>
<dbReference type="Proteomes" id="UP000249091">
    <property type="component" value="Chromosome 1"/>
</dbReference>
<name>A0A2X4XAD8_9NOCA</name>
<keyword evidence="2" id="KW-1133">Transmembrane helix</keyword>
<dbReference type="RefSeq" id="WP_084722663.1">
    <property type="nucleotide sequence ID" value="NZ_JBFAQV010000005.1"/>
</dbReference>
<dbReference type="KEGG" id="rcr:NCTC10994_03406"/>
<keyword evidence="2" id="KW-0472">Membrane</keyword>
<gene>
    <name evidence="3" type="ORF">NCTC10994_03406</name>
</gene>
<evidence type="ECO:0000256" key="1">
    <source>
        <dbReference type="SAM" id="MobiDB-lite"/>
    </source>
</evidence>